<evidence type="ECO:0000256" key="15">
    <source>
        <dbReference type="RuleBase" id="RU363016"/>
    </source>
</evidence>
<dbReference type="PANTHER" id="PTHR47964">
    <property type="entry name" value="ATP-DEPENDENT DNA HELICASE HOMOLOG RECG, CHLOROPLASTIC"/>
    <property type="match status" value="1"/>
</dbReference>
<dbReference type="InterPro" id="IPR004609">
    <property type="entry name" value="ATP-dep_DNA_helicase_RecG"/>
</dbReference>
<evidence type="ECO:0000256" key="7">
    <source>
        <dbReference type="ARBA" id="ARBA00022840"/>
    </source>
</evidence>
<dbReference type="EMBL" id="DXGE01000034">
    <property type="protein sequence ID" value="HIW86536.1"/>
    <property type="molecule type" value="Genomic_DNA"/>
</dbReference>
<protein>
    <recommendedName>
        <fullName evidence="2 15">ATP-dependent DNA helicase RecG</fullName>
        <ecNumber evidence="13 15">5.6.2.4</ecNumber>
    </recommendedName>
</protein>
<dbReference type="CDD" id="cd04488">
    <property type="entry name" value="RecG_wedge_OBF"/>
    <property type="match status" value="1"/>
</dbReference>
<evidence type="ECO:0000256" key="13">
    <source>
        <dbReference type="ARBA" id="ARBA00034808"/>
    </source>
</evidence>
<accession>A0A9D1UH97</accession>
<dbReference type="GO" id="GO:0016787">
    <property type="term" value="F:hydrolase activity"/>
    <property type="evidence" value="ECO:0007669"/>
    <property type="project" value="UniProtKB-KW"/>
</dbReference>
<dbReference type="Pfam" id="PF00271">
    <property type="entry name" value="Helicase_C"/>
    <property type="match status" value="1"/>
</dbReference>
<evidence type="ECO:0000256" key="5">
    <source>
        <dbReference type="ARBA" id="ARBA00022801"/>
    </source>
</evidence>
<comment type="caution">
    <text evidence="18">The sequence shown here is derived from an EMBL/GenBank/DDBJ whole genome shotgun (WGS) entry which is preliminary data.</text>
</comment>
<evidence type="ECO:0000259" key="16">
    <source>
        <dbReference type="PROSITE" id="PS51192"/>
    </source>
</evidence>
<keyword evidence="9 15" id="KW-0233">DNA recombination</keyword>
<dbReference type="GO" id="GO:0043138">
    <property type="term" value="F:3'-5' DNA helicase activity"/>
    <property type="evidence" value="ECO:0007669"/>
    <property type="project" value="UniProtKB-EC"/>
</dbReference>
<dbReference type="PANTHER" id="PTHR47964:SF1">
    <property type="entry name" value="ATP-DEPENDENT DNA HELICASE HOMOLOG RECG, CHLOROPLASTIC"/>
    <property type="match status" value="1"/>
</dbReference>
<keyword evidence="11" id="KW-0413">Isomerase</keyword>
<dbReference type="SUPFAM" id="SSF50249">
    <property type="entry name" value="Nucleic acid-binding proteins"/>
    <property type="match status" value="1"/>
</dbReference>
<organism evidence="18 19">
    <name type="scientific">Candidatus Eubacterium faecipullorum</name>
    <dbReference type="NCBI Taxonomy" id="2838571"/>
    <lineage>
        <taxon>Bacteria</taxon>
        <taxon>Bacillati</taxon>
        <taxon>Bacillota</taxon>
        <taxon>Clostridia</taxon>
        <taxon>Eubacteriales</taxon>
        <taxon>Eubacteriaceae</taxon>
        <taxon>Eubacterium</taxon>
    </lineage>
</organism>
<evidence type="ECO:0000313" key="18">
    <source>
        <dbReference type="EMBL" id="HIW86536.1"/>
    </source>
</evidence>
<dbReference type="Gene3D" id="3.40.50.300">
    <property type="entry name" value="P-loop containing nucleotide triphosphate hydrolases"/>
    <property type="match status" value="2"/>
</dbReference>
<feature type="domain" description="Helicase ATP-binding" evidence="16">
    <location>
        <begin position="267"/>
        <end position="428"/>
    </location>
</feature>
<keyword evidence="8" id="KW-0238">DNA-binding</keyword>
<evidence type="ECO:0000256" key="8">
    <source>
        <dbReference type="ARBA" id="ARBA00023125"/>
    </source>
</evidence>
<dbReference type="GO" id="GO:0003677">
    <property type="term" value="F:DNA binding"/>
    <property type="evidence" value="ECO:0007669"/>
    <property type="project" value="UniProtKB-KW"/>
</dbReference>
<evidence type="ECO:0000256" key="1">
    <source>
        <dbReference type="ARBA" id="ARBA00007504"/>
    </source>
</evidence>
<dbReference type="SUPFAM" id="SSF52540">
    <property type="entry name" value="P-loop containing nucleoside triphosphate hydrolases"/>
    <property type="match status" value="2"/>
</dbReference>
<evidence type="ECO:0000256" key="11">
    <source>
        <dbReference type="ARBA" id="ARBA00023235"/>
    </source>
</evidence>
<dbReference type="InterPro" id="IPR014001">
    <property type="entry name" value="Helicase_ATP-bd"/>
</dbReference>
<dbReference type="PROSITE" id="PS51194">
    <property type="entry name" value="HELICASE_CTER"/>
    <property type="match status" value="1"/>
</dbReference>
<gene>
    <name evidence="18" type="primary">recG</name>
    <name evidence="18" type="ORF">IAA48_08595</name>
</gene>
<feature type="domain" description="Helicase C-terminal" evidence="17">
    <location>
        <begin position="447"/>
        <end position="612"/>
    </location>
</feature>
<comment type="function">
    <text evidence="15">Plays a critical role in recombination and DNA repair. Helps process Holliday junction intermediates to mature products by catalyzing branch migration. Has replication fork regression activity, unwinds stalled or blocked replication forks to make a HJ that can be resolved. Has a DNA unwinding activity characteristic of a DNA helicase with 3'-5' polarity.</text>
</comment>
<dbReference type="PROSITE" id="PS51192">
    <property type="entry name" value="HELICASE_ATP_BIND_1"/>
    <property type="match status" value="1"/>
</dbReference>
<comment type="catalytic activity">
    <reaction evidence="14 15">
        <text>ATP + H2O = ADP + phosphate + H(+)</text>
        <dbReference type="Rhea" id="RHEA:13065"/>
        <dbReference type="ChEBI" id="CHEBI:15377"/>
        <dbReference type="ChEBI" id="CHEBI:15378"/>
        <dbReference type="ChEBI" id="CHEBI:30616"/>
        <dbReference type="ChEBI" id="CHEBI:43474"/>
        <dbReference type="ChEBI" id="CHEBI:456216"/>
        <dbReference type="EC" id="5.6.2.4"/>
    </reaction>
</comment>
<keyword evidence="5 15" id="KW-0378">Hydrolase</keyword>
<evidence type="ECO:0000256" key="3">
    <source>
        <dbReference type="ARBA" id="ARBA00022741"/>
    </source>
</evidence>
<evidence type="ECO:0000313" key="19">
    <source>
        <dbReference type="Proteomes" id="UP000824205"/>
    </source>
</evidence>
<dbReference type="Proteomes" id="UP000824205">
    <property type="component" value="Unassembled WGS sequence"/>
</dbReference>
<reference evidence="18" key="1">
    <citation type="journal article" date="2021" name="PeerJ">
        <title>Extensive microbial diversity within the chicken gut microbiome revealed by metagenomics and culture.</title>
        <authorList>
            <person name="Gilroy R."/>
            <person name="Ravi A."/>
            <person name="Getino M."/>
            <person name="Pursley I."/>
            <person name="Horton D.L."/>
            <person name="Alikhan N.F."/>
            <person name="Baker D."/>
            <person name="Gharbi K."/>
            <person name="Hall N."/>
            <person name="Watson M."/>
            <person name="Adriaenssens E.M."/>
            <person name="Foster-Nyarko E."/>
            <person name="Jarju S."/>
            <person name="Secka A."/>
            <person name="Antonio M."/>
            <person name="Oren A."/>
            <person name="Chaudhuri R.R."/>
            <person name="La Ragione R."/>
            <person name="Hildebrand F."/>
            <person name="Pallen M.J."/>
        </authorList>
    </citation>
    <scope>NUCLEOTIDE SEQUENCE</scope>
    <source>
        <strain evidence="18">421</strain>
    </source>
</reference>
<dbReference type="CDD" id="cd17992">
    <property type="entry name" value="DEXHc_RecG"/>
    <property type="match status" value="1"/>
</dbReference>
<evidence type="ECO:0000256" key="2">
    <source>
        <dbReference type="ARBA" id="ARBA00017846"/>
    </source>
</evidence>
<evidence type="ECO:0000256" key="4">
    <source>
        <dbReference type="ARBA" id="ARBA00022763"/>
    </source>
</evidence>
<keyword evidence="3 15" id="KW-0547">Nucleotide-binding</keyword>
<dbReference type="AlphaFoldDB" id="A0A9D1UH97"/>
<keyword evidence="4 15" id="KW-0227">DNA damage</keyword>
<dbReference type="InterPro" id="IPR027417">
    <property type="entry name" value="P-loop_NTPase"/>
</dbReference>
<dbReference type="InterPro" id="IPR047112">
    <property type="entry name" value="RecG/Mfd"/>
</dbReference>
<comment type="similarity">
    <text evidence="1 15">Belongs to the helicase family. RecG subfamily.</text>
</comment>
<dbReference type="InterPro" id="IPR045562">
    <property type="entry name" value="RecG_dom3_C"/>
</dbReference>
<evidence type="ECO:0000256" key="9">
    <source>
        <dbReference type="ARBA" id="ARBA00023172"/>
    </source>
</evidence>
<comment type="catalytic activity">
    <reaction evidence="12 15">
        <text>Couples ATP hydrolysis with the unwinding of duplex DNA by translocating in the 3'-5' direction.</text>
        <dbReference type="EC" id="5.6.2.4"/>
    </reaction>
</comment>
<dbReference type="Pfam" id="PF17191">
    <property type="entry name" value="RecG_wedge"/>
    <property type="match status" value="1"/>
</dbReference>
<proteinExistence type="inferred from homology"/>
<keyword evidence="6 15" id="KW-0347">Helicase</keyword>
<dbReference type="NCBIfam" id="NF008165">
    <property type="entry name" value="PRK10917.1-3"/>
    <property type="match status" value="1"/>
</dbReference>
<dbReference type="InterPro" id="IPR012340">
    <property type="entry name" value="NA-bd_OB-fold"/>
</dbReference>
<dbReference type="InterPro" id="IPR011545">
    <property type="entry name" value="DEAD/DEAH_box_helicase_dom"/>
</dbReference>
<evidence type="ECO:0000256" key="14">
    <source>
        <dbReference type="ARBA" id="ARBA00048988"/>
    </source>
</evidence>
<dbReference type="InterPro" id="IPR001650">
    <property type="entry name" value="Helicase_C-like"/>
</dbReference>
<dbReference type="Pfam" id="PF00270">
    <property type="entry name" value="DEAD"/>
    <property type="match status" value="1"/>
</dbReference>
<reference evidence="18" key="2">
    <citation type="submission" date="2021-04" db="EMBL/GenBank/DDBJ databases">
        <authorList>
            <person name="Gilroy R."/>
        </authorList>
    </citation>
    <scope>NUCLEOTIDE SEQUENCE</scope>
    <source>
        <strain evidence="18">421</strain>
    </source>
</reference>
<dbReference type="SMART" id="SM00490">
    <property type="entry name" value="HELICc"/>
    <property type="match status" value="1"/>
</dbReference>
<dbReference type="GO" id="GO:0006310">
    <property type="term" value="P:DNA recombination"/>
    <property type="evidence" value="ECO:0007669"/>
    <property type="project" value="UniProtKB-UniRule"/>
</dbReference>
<dbReference type="SMART" id="SM00487">
    <property type="entry name" value="DEXDc"/>
    <property type="match status" value="1"/>
</dbReference>
<evidence type="ECO:0000259" key="17">
    <source>
        <dbReference type="PROSITE" id="PS51194"/>
    </source>
</evidence>
<dbReference type="GO" id="GO:0005524">
    <property type="term" value="F:ATP binding"/>
    <property type="evidence" value="ECO:0007669"/>
    <property type="project" value="UniProtKB-KW"/>
</dbReference>
<keyword evidence="10 15" id="KW-0234">DNA repair</keyword>
<dbReference type="NCBIfam" id="NF008168">
    <property type="entry name" value="PRK10917.2-2"/>
    <property type="match status" value="1"/>
</dbReference>
<evidence type="ECO:0000256" key="6">
    <source>
        <dbReference type="ARBA" id="ARBA00022806"/>
    </source>
</evidence>
<evidence type="ECO:0000256" key="12">
    <source>
        <dbReference type="ARBA" id="ARBA00034617"/>
    </source>
</evidence>
<evidence type="ECO:0000256" key="10">
    <source>
        <dbReference type="ARBA" id="ARBA00023204"/>
    </source>
</evidence>
<keyword evidence="7 15" id="KW-0067">ATP-binding</keyword>
<sequence>MLNLNSGVQYIKGIGEKRAGLFAKLGIFCVRDLIEYYPRAYQDRSRKKAAAEYESGETACIEATMVSPVKEHFVRKGMTLYKCDFSDGNTIIHVTIFNNKYLAAALKLFESYILYGKIERTLTSASMASPEIEKAENSDSIRPIYSATGRLNSKAIEKAVKTALESLGEFEETLPAEIRLEYGLVSLDFAMRQIHFPADAQSLEKARRRLIFEELLTLQLGLLKLKGRKKVRTDSVITADFTQEFVNLLPFTPTNAQMQAIKECCADMKSGCPMNRLLQGDVGSGKTAVAAGIIYTAVKNKMQCAMMAPTEILAVQHAQTLKSMLSPAGIRIELLTGSTPKSEKRRIKEALIDGNTDLVIGTHAIIQNDVEFHKLGLVITDEQHRFGVDQRANLAMKGNEPNTLVMSATPIPRTLALMIYGDLDISVLDELPPGRQTVRTDVVDSRYHKRIYAFIKKQIEAGNRAYIVCPLVEESESENMISAEKYAEELANGAFRGINIGLLHGKMKPAQKENVMQAFADGDIKLLVATTVIEVGVDVPEATVMVVENAERFGLSQLHQLRGRVGRGKEQAYCILVSDSKSDTAAERLQTMKKYSDGFKIADIDLKLRGPGDFFGNRQHGLPDLKIADMLEDMDTLKKCRACADRILAEDYALDMPKYKALANHISDMFRNSVSN</sequence>
<dbReference type="GO" id="GO:0006281">
    <property type="term" value="P:DNA repair"/>
    <property type="evidence" value="ECO:0007669"/>
    <property type="project" value="UniProtKB-UniRule"/>
</dbReference>
<dbReference type="Gene3D" id="2.40.50.140">
    <property type="entry name" value="Nucleic acid-binding proteins"/>
    <property type="match status" value="1"/>
</dbReference>
<dbReference type="InterPro" id="IPR033454">
    <property type="entry name" value="RecG_wedge"/>
</dbReference>
<dbReference type="NCBIfam" id="TIGR00643">
    <property type="entry name" value="recG"/>
    <property type="match status" value="1"/>
</dbReference>
<dbReference type="Pfam" id="PF19833">
    <property type="entry name" value="RecG_dom3_C"/>
    <property type="match status" value="1"/>
</dbReference>
<name>A0A9D1UH97_9FIRM</name>
<dbReference type="EC" id="5.6.2.4" evidence="13 15"/>